<accession>A0A2A5ME93</accession>
<sequence length="355" mass="39732">MSLHHYYPQLRWKPAEYESLMQLDQTIISGFTPILTILDIDWDYENDCYKKSLSSYLSDFGANLAASWTPIRPVLLDLKYLDKHGSSRNHPLDMCINDARAYGKEIVPVVSPASTANYIHAVQRNISNGVAISLSPQTWHLFAHLLNQLNLPPNLIDIIVDYGDIQSANDSLKQQALAVISSLSGQAPWRTLILSSTSYPSSQTGIPQHVVHHIPRHEYDLWLYVVKNSINGRTPCFSDYPTASATITSVDPRFMSQYVAVRYSNDTSWIFVKGTAVKGNGWSQTKNLCSILVNSAEYQAFGPGFSLGDQYIYDRAAGINKSGGSKDWRKVAHIHHLTLVVRQLNLLSQSIPARP</sequence>
<evidence type="ECO:0008006" key="3">
    <source>
        <dbReference type="Google" id="ProtNLM"/>
    </source>
</evidence>
<reference evidence="1 2" key="1">
    <citation type="submission" date="2017-09" db="EMBL/GenBank/DDBJ databases">
        <title>Mdr eskape-Ghana.</title>
        <authorList>
            <person name="Agyepong N."/>
            <person name="Janice J."/>
            <person name="Samuelsen O."/>
            <person name="Owusu-Ofori A."/>
            <person name="Sundsfjord A."/>
            <person name="Essack S."/>
            <person name="Pedersen T."/>
        </authorList>
    </citation>
    <scope>NUCLEOTIDE SEQUENCE [LARGE SCALE GENOMIC DNA]</scope>
    <source>
        <strain evidence="1 2">46</strain>
    </source>
</reference>
<organism evidence="1 2">
    <name type="scientific">Klebsiella quasipneumoniae</name>
    <dbReference type="NCBI Taxonomy" id="1463165"/>
    <lineage>
        <taxon>Bacteria</taxon>
        <taxon>Pseudomonadati</taxon>
        <taxon>Pseudomonadota</taxon>
        <taxon>Gammaproteobacteria</taxon>
        <taxon>Enterobacterales</taxon>
        <taxon>Enterobacteriaceae</taxon>
        <taxon>Klebsiella/Raoultella group</taxon>
        <taxon>Klebsiella</taxon>
        <taxon>Klebsiella pneumoniae complex</taxon>
    </lineage>
</organism>
<comment type="caution">
    <text evidence="1">The sequence shown here is derived from an EMBL/GenBank/DDBJ whole genome shotgun (WGS) entry which is preliminary data.</text>
</comment>
<dbReference type="GeneID" id="69755933"/>
<dbReference type="RefSeq" id="WP_004148005.1">
    <property type="nucleotide sequence ID" value="NZ_BPUZ01000042.1"/>
</dbReference>
<dbReference type="EMBL" id="NXHG01000018">
    <property type="protein sequence ID" value="PCM59221.1"/>
    <property type="molecule type" value="Genomic_DNA"/>
</dbReference>
<protein>
    <recommendedName>
        <fullName evidence="3">Beta family protein</fullName>
    </recommendedName>
</protein>
<evidence type="ECO:0000313" key="2">
    <source>
        <dbReference type="Proteomes" id="UP000217648"/>
    </source>
</evidence>
<dbReference type="Pfam" id="PF14350">
    <property type="entry name" value="Beta_protein"/>
    <property type="match status" value="1"/>
</dbReference>
<name>A0A2A5ME93_9ENTR</name>
<proteinExistence type="predicted"/>
<gene>
    <name evidence="1" type="ORF">CP911_23230</name>
</gene>
<dbReference type="Proteomes" id="UP000217648">
    <property type="component" value="Unassembled WGS sequence"/>
</dbReference>
<evidence type="ECO:0000313" key="1">
    <source>
        <dbReference type="EMBL" id="PCM59221.1"/>
    </source>
</evidence>
<dbReference type="AlphaFoldDB" id="A0A2A5ME93"/>
<dbReference type="InterPro" id="IPR025683">
    <property type="entry name" value="Protein_beta"/>
</dbReference>